<keyword evidence="3" id="KW-1185">Reference proteome</keyword>
<evidence type="ECO:0000256" key="1">
    <source>
        <dbReference type="SAM" id="MobiDB-lite"/>
    </source>
</evidence>
<dbReference type="EMBL" id="CAJVCH010092241">
    <property type="protein sequence ID" value="CAG7722741.1"/>
    <property type="molecule type" value="Genomic_DNA"/>
</dbReference>
<dbReference type="AlphaFoldDB" id="A0A8J2JM78"/>
<comment type="caution">
    <text evidence="2">The sequence shown here is derived from an EMBL/GenBank/DDBJ whole genome shotgun (WGS) entry which is preliminary data.</text>
</comment>
<feature type="compositionally biased region" description="Polar residues" evidence="1">
    <location>
        <begin position="177"/>
        <end position="189"/>
    </location>
</feature>
<evidence type="ECO:0000313" key="3">
    <source>
        <dbReference type="Proteomes" id="UP000708208"/>
    </source>
</evidence>
<evidence type="ECO:0000313" key="2">
    <source>
        <dbReference type="EMBL" id="CAG7722741.1"/>
    </source>
</evidence>
<feature type="region of interest" description="Disordered" evidence="1">
    <location>
        <begin position="171"/>
        <end position="193"/>
    </location>
</feature>
<name>A0A8J2JM78_9HEXA</name>
<feature type="non-terminal residue" evidence="2">
    <location>
        <position position="1"/>
    </location>
</feature>
<protein>
    <submittedName>
        <fullName evidence="2">Uncharacterized protein</fullName>
    </submittedName>
</protein>
<dbReference type="Proteomes" id="UP000708208">
    <property type="component" value="Unassembled WGS sequence"/>
</dbReference>
<accession>A0A8J2JM78</accession>
<proteinExistence type="predicted"/>
<organism evidence="2 3">
    <name type="scientific">Allacma fusca</name>
    <dbReference type="NCBI Taxonomy" id="39272"/>
    <lineage>
        <taxon>Eukaryota</taxon>
        <taxon>Metazoa</taxon>
        <taxon>Ecdysozoa</taxon>
        <taxon>Arthropoda</taxon>
        <taxon>Hexapoda</taxon>
        <taxon>Collembola</taxon>
        <taxon>Symphypleona</taxon>
        <taxon>Sminthuridae</taxon>
        <taxon>Allacma</taxon>
    </lineage>
</organism>
<reference evidence="2" key="1">
    <citation type="submission" date="2021-06" db="EMBL/GenBank/DDBJ databases">
        <authorList>
            <person name="Hodson N. C."/>
            <person name="Mongue J. A."/>
            <person name="Jaron S. K."/>
        </authorList>
    </citation>
    <scope>NUCLEOTIDE SEQUENCE</scope>
</reference>
<gene>
    <name evidence="2" type="ORF">AFUS01_LOCUS11860</name>
</gene>
<sequence length="209" mass="23655">MSVQHQIRSPLLLIAVGTFLFILPTTLAGLAIDQHIGHYEAIVGDECNYNAFLAFRLPILEIIVKTYGHYGEQNIKIENYESFRYTNYTDNKTTEYDYIPIEFESVICRSRIDPLMCDLTDSITGMGVCVCLKLNVTDDKGKVLAVRTFPVTTTEFVKRKDLVFSEPDEDVNGKEINANTSTTEASTVDPTLDPNEKMPYDITKCYAHF</sequence>